<reference evidence="2 3" key="2">
    <citation type="journal article" date="2017" name="Nature">
        <title>The Apostasia genome and the evolution of orchids.</title>
        <authorList>
            <person name="Zhang G.Q."/>
            <person name="Liu K.W."/>
            <person name="Li Z."/>
            <person name="Lohaus R."/>
            <person name="Hsiao Y.Y."/>
            <person name="Niu S.C."/>
            <person name="Wang J.Y."/>
            <person name="Lin Y.C."/>
            <person name="Xu Q."/>
            <person name="Chen L.J."/>
            <person name="Yoshida K."/>
            <person name="Fujiwara S."/>
            <person name="Wang Z.W."/>
            <person name="Zhang Y.Q."/>
            <person name="Mitsuda N."/>
            <person name="Wang M."/>
            <person name="Liu G.H."/>
            <person name="Pecoraro L."/>
            <person name="Huang H.X."/>
            <person name="Xiao X.J."/>
            <person name="Lin M."/>
            <person name="Wu X.Y."/>
            <person name="Wu W.L."/>
            <person name="Chen Y.Y."/>
            <person name="Chang S.B."/>
            <person name="Sakamoto S."/>
            <person name="Ohme-Takagi M."/>
            <person name="Yagi M."/>
            <person name="Zeng S.J."/>
            <person name="Shen C.Y."/>
            <person name="Yeh C.M."/>
            <person name="Luo Y.B."/>
            <person name="Tsai W.C."/>
            <person name="Van de Peer Y."/>
            <person name="Liu Z.J."/>
        </authorList>
    </citation>
    <scope>NUCLEOTIDE SEQUENCE [LARGE SCALE GENOMIC DNA]</scope>
    <source>
        <tissue evidence="2">The whole plant</tissue>
    </source>
</reference>
<dbReference type="Proteomes" id="UP000233837">
    <property type="component" value="Unassembled WGS sequence"/>
</dbReference>
<dbReference type="EMBL" id="KZ502674">
    <property type="protein sequence ID" value="PKU74464.1"/>
    <property type="molecule type" value="Genomic_DNA"/>
</dbReference>
<evidence type="ECO:0008006" key="4">
    <source>
        <dbReference type="Google" id="ProtNLM"/>
    </source>
</evidence>
<dbReference type="InterPro" id="IPR003428">
    <property type="entry name" value="MAM33"/>
</dbReference>
<keyword evidence="3" id="KW-1185">Reference proteome</keyword>
<sequence>MAFSISRPLLRREARLQLSLVLCARHRPVLSCSSVASSSPFSSLVRSALTQNLKQSSSFLSVRFASSKLGADENLLKVLRSEIECIQEFKDPRELDVPEGFPFEILDNPGDNTITLKRDFAGENIQILVYMNLDVGDDEEEDDEDDEDDQENASKPSISLHVTIDKGEEVPILEFACNLNSEELEIENMARKNPDDSDCQGTYEGPEFSDLDESLQKALHQYLKVRGIRDSLYGFLSAYMMKKDEREYQTWLKNLEEFVRK</sequence>
<feature type="region of interest" description="Disordered" evidence="1">
    <location>
        <begin position="138"/>
        <end position="159"/>
    </location>
</feature>
<dbReference type="Pfam" id="PF02330">
    <property type="entry name" value="MAM33"/>
    <property type="match status" value="1"/>
</dbReference>
<proteinExistence type="predicted"/>
<reference evidence="2 3" key="1">
    <citation type="journal article" date="2016" name="Sci. Rep.">
        <title>The Dendrobium catenatum Lindl. genome sequence provides insights into polysaccharide synthase, floral development and adaptive evolution.</title>
        <authorList>
            <person name="Zhang G.Q."/>
            <person name="Xu Q."/>
            <person name="Bian C."/>
            <person name="Tsai W.C."/>
            <person name="Yeh C.M."/>
            <person name="Liu K.W."/>
            <person name="Yoshida K."/>
            <person name="Zhang L.S."/>
            <person name="Chang S.B."/>
            <person name="Chen F."/>
            <person name="Shi Y."/>
            <person name="Su Y.Y."/>
            <person name="Zhang Y.Q."/>
            <person name="Chen L.J."/>
            <person name="Yin Y."/>
            <person name="Lin M."/>
            <person name="Huang H."/>
            <person name="Deng H."/>
            <person name="Wang Z.W."/>
            <person name="Zhu S.L."/>
            <person name="Zhao X."/>
            <person name="Deng C."/>
            <person name="Niu S.C."/>
            <person name="Huang J."/>
            <person name="Wang M."/>
            <person name="Liu G.H."/>
            <person name="Yang H.J."/>
            <person name="Xiao X.J."/>
            <person name="Hsiao Y.Y."/>
            <person name="Wu W.L."/>
            <person name="Chen Y.Y."/>
            <person name="Mitsuda N."/>
            <person name="Ohme-Takagi M."/>
            <person name="Luo Y.B."/>
            <person name="Van de Peer Y."/>
            <person name="Liu Z.J."/>
        </authorList>
    </citation>
    <scope>NUCLEOTIDE SEQUENCE [LARGE SCALE GENOMIC DNA]</scope>
    <source>
        <tissue evidence="2">The whole plant</tissue>
    </source>
</reference>
<gene>
    <name evidence="2" type="ORF">MA16_Dca003667</name>
</gene>
<evidence type="ECO:0000313" key="3">
    <source>
        <dbReference type="Proteomes" id="UP000233837"/>
    </source>
</evidence>
<dbReference type="STRING" id="906689.A0A2I0WFL3"/>
<feature type="compositionally biased region" description="Acidic residues" evidence="1">
    <location>
        <begin position="138"/>
        <end position="151"/>
    </location>
</feature>
<name>A0A2I0WFL3_9ASPA</name>
<dbReference type="AlphaFoldDB" id="A0A2I0WFL3"/>
<dbReference type="Gene3D" id="3.10.280.10">
    <property type="entry name" value="Mitochondrial glycoprotein"/>
    <property type="match status" value="1"/>
</dbReference>
<evidence type="ECO:0000313" key="2">
    <source>
        <dbReference type="EMBL" id="PKU74464.1"/>
    </source>
</evidence>
<dbReference type="PANTHER" id="PTHR10826:SF27">
    <property type="entry name" value="OS06G0326500 PROTEIN"/>
    <property type="match status" value="1"/>
</dbReference>
<dbReference type="PANTHER" id="PTHR10826">
    <property type="entry name" value="COMPLEMENT COMPONENT 1"/>
    <property type="match status" value="1"/>
</dbReference>
<organism evidence="2 3">
    <name type="scientific">Dendrobium catenatum</name>
    <dbReference type="NCBI Taxonomy" id="906689"/>
    <lineage>
        <taxon>Eukaryota</taxon>
        <taxon>Viridiplantae</taxon>
        <taxon>Streptophyta</taxon>
        <taxon>Embryophyta</taxon>
        <taxon>Tracheophyta</taxon>
        <taxon>Spermatophyta</taxon>
        <taxon>Magnoliopsida</taxon>
        <taxon>Liliopsida</taxon>
        <taxon>Asparagales</taxon>
        <taxon>Orchidaceae</taxon>
        <taxon>Epidendroideae</taxon>
        <taxon>Malaxideae</taxon>
        <taxon>Dendrobiinae</taxon>
        <taxon>Dendrobium</taxon>
    </lineage>
</organism>
<dbReference type="InterPro" id="IPR036561">
    <property type="entry name" value="MAM33_sf"/>
</dbReference>
<accession>A0A2I0WFL3</accession>
<dbReference type="OrthoDB" id="278212at2759"/>
<dbReference type="GO" id="GO:0005759">
    <property type="term" value="C:mitochondrial matrix"/>
    <property type="evidence" value="ECO:0007669"/>
    <property type="project" value="InterPro"/>
</dbReference>
<dbReference type="SUPFAM" id="SSF54529">
    <property type="entry name" value="Mitochondrial glycoprotein MAM33-like"/>
    <property type="match status" value="1"/>
</dbReference>
<protein>
    <recommendedName>
        <fullName evidence="4">Mitochondrial glycoprotein</fullName>
    </recommendedName>
</protein>
<evidence type="ECO:0000256" key="1">
    <source>
        <dbReference type="SAM" id="MobiDB-lite"/>
    </source>
</evidence>